<evidence type="ECO:0000256" key="3">
    <source>
        <dbReference type="SAM" id="Coils"/>
    </source>
</evidence>
<comment type="similarity">
    <text evidence="1">Belongs to the Skp family.</text>
</comment>
<dbReference type="InterPro" id="IPR024930">
    <property type="entry name" value="Skp_dom_sf"/>
</dbReference>
<evidence type="ECO:0000256" key="2">
    <source>
        <dbReference type="ARBA" id="ARBA00022729"/>
    </source>
</evidence>
<dbReference type="GO" id="GO:0051082">
    <property type="term" value="F:unfolded protein binding"/>
    <property type="evidence" value="ECO:0007669"/>
    <property type="project" value="InterPro"/>
</dbReference>
<keyword evidence="2 4" id="KW-0732">Signal</keyword>
<gene>
    <name evidence="5" type="ORF">FYJ29_05915</name>
</gene>
<dbReference type="GO" id="GO:0050821">
    <property type="term" value="P:protein stabilization"/>
    <property type="evidence" value="ECO:0007669"/>
    <property type="project" value="TreeGrafter"/>
</dbReference>
<dbReference type="Gene3D" id="3.30.910.20">
    <property type="entry name" value="Skp domain"/>
    <property type="match status" value="1"/>
</dbReference>
<organism evidence="5 6">
    <name type="scientific">Sodaliphilus pleomorphus</name>
    <dbReference type="NCBI Taxonomy" id="2606626"/>
    <lineage>
        <taxon>Bacteria</taxon>
        <taxon>Pseudomonadati</taxon>
        <taxon>Bacteroidota</taxon>
        <taxon>Bacteroidia</taxon>
        <taxon>Bacteroidales</taxon>
        <taxon>Muribaculaceae</taxon>
        <taxon>Sodaliphilus</taxon>
    </lineage>
</organism>
<dbReference type="PANTHER" id="PTHR35089:SF1">
    <property type="entry name" value="CHAPERONE PROTEIN SKP"/>
    <property type="match status" value="1"/>
</dbReference>
<keyword evidence="3" id="KW-0175">Coiled coil</keyword>
<comment type="caution">
    <text evidence="5">The sequence shown here is derived from an EMBL/GenBank/DDBJ whole genome shotgun (WGS) entry which is preliminary data.</text>
</comment>
<feature type="coiled-coil region" evidence="3">
    <location>
        <begin position="50"/>
        <end position="97"/>
    </location>
</feature>
<evidence type="ECO:0000313" key="6">
    <source>
        <dbReference type="Proteomes" id="UP000483362"/>
    </source>
</evidence>
<name>A0A6L5XAA3_9BACT</name>
<dbReference type="AlphaFoldDB" id="A0A6L5XAA3"/>
<keyword evidence="6" id="KW-1185">Reference proteome</keyword>
<sequence length="167" mass="18527">MLKKILLVVAVAAPMFMSAQAVKFGVINPQEIVNVMPDYATAQNTIKTVSDKYQTQAKALQDEYDKKMQEYQDLTKAKATEAQLEAKGKEIQDIQTRFQNFQQTAQSDLQKQQETLMAPIEQKLNNAIQSVGAKGGYTAIFMEGALMYKGSNLEDVSAKVKAELGIK</sequence>
<feature type="chain" id="PRO_5026708710" evidence="4">
    <location>
        <begin position="22"/>
        <end position="167"/>
    </location>
</feature>
<dbReference type="PANTHER" id="PTHR35089">
    <property type="entry name" value="CHAPERONE PROTEIN SKP"/>
    <property type="match status" value="1"/>
</dbReference>
<protein>
    <submittedName>
        <fullName evidence="5">OmpH family outer membrane protein</fullName>
    </submittedName>
</protein>
<evidence type="ECO:0000313" key="5">
    <source>
        <dbReference type="EMBL" id="MSS17300.1"/>
    </source>
</evidence>
<reference evidence="5 6" key="1">
    <citation type="submission" date="2019-08" db="EMBL/GenBank/DDBJ databases">
        <title>In-depth cultivation of the pig gut microbiome towards novel bacterial diversity and tailored functional studies.</title>
        <authorList>
            <person name="Wylensek D."/>
            <person name="Hitch T.C.A."/>
            <person name="Clavel T."/>
        </authorList>
    </citation>
    <scope>NUCLEOTIDE SEQUENCE [LARGE SCALE GENOMIC DNA]</scope>
    <source>
        <strain evidence="5 6">Oil-RF-744-WCA-WT-10</strain>
    </source>
</reference>
<dbReference type="RefSeq" id="WP_154327149.1">
    <property type="nucleotide sequence ID" value="NZ_CP045696.1"/>
</dbReference>
<dbReference type="EMBL" id="VULT01000007">
    <property type="protein sequence ID" value="MSS17300.1"/>
    <property type="molecule type" value="Genomic_DNA"/>
</dbReference>
<proteinExistence type="inferred from homology"/>
<dbReference type="SMART" id="SM00935">
    <property type="entry name" value="OmpH"/>
    <property type="match status" value="1"/>
</dbReference>
<dbReference type="Proteomes" id="UP000483362">
    <property type="component" value="Unassembled WGS sequence"/>
</dbReference>
<feature type="signal peptide" evidence="4">
    <location>
        <begin position="1"/>
        <end position="21"/>
    </location>
</feature>
<dbReference type="SUPFAM" id="SSF111384">
    <property type="entry name" value="OmpH-like"/>
    <property type="match status" value="1"/>
</dbReference>
<evidence type="ECO:0000256" key="4">
    <source>
        <dbReference type="SAM" id="SignalP"/>
    </source>
</evidence>
<dbReference type="GO" id="GO:0005829">
    <property type="term" value="C:cytosol"/>
    <property type="evidence" value="ECO:0007669"/>
    <property type="project" value="TreeGrafter"/>
</dbReference>
<dbReference type="Pfam" id="PF03938">
    <property type="entry name" value="OmpH"/>
    <property type="match status" value="1"/>
</dbReference>
<dbReference type="InterPro" id="IPR005632">
    <property type="entry name" value="Chaperone_Skp"/>
</dbReference>
<accession>A0A6L5XAA3</accession>
<evidence type="ECO:0000256" key="1">
    <source>
        <dbReference type="ARBA" id="ARBA00009091"/>
    </source>
</evidence>